<accession>A0AAU9WJ39</accession>
<dbReference type="AlphaFoldDB" id="A0AAU9WJ39"/>
<dbReference type="EMBL" id="CALNXJ010000015">
    <property type="protein sequence ID" value="CAH3115808.1"/>
    <property type="molecule type" value="Genomic_DNA"/>
</dbReference>
<reference evidence="1 2" key="1">
    <citation type="submission" date="2022-05" db="EMBL/GenBank/DDBJ databases">
        <authorList>
            <consortium name="Genoscope - CEA"/>
            <person name="William W."/>
        </authorList>
    </citation>
    <scope>NUCLEOTIDE SEQUENCE [LARGE SCALE GENOMIC DNA]</scope>
</reference>
<name>A0AAU9WJ39_9CNID</name>
<gene>
    <name evidence="1" type="ORF">PMEA_00006771</name>
</gene>
<comment type="caution">
    <text evidence="1">The sequence shown here is derived from an EMBL/GenBank/DDBJ whole genome shotgun (WGS) entry which is preliminary data.</text>
</comment>
<proteinExistence type="predicted"/>
<protein>
    <recommendedName>
        <fullName evidence="3">RING-type domain-containing protein</fullName>
    </recommendedName>
</protein>
<sequence length="220" mass="25280">MAASRQSLRLSGLEPVFTSIDSICGICKREIDVNLRNCNIKSCCSKPIHKNCLADLLHAKLYCLYCGQNVNTDDAWLENEDREDDDRVDDEARISHTLPGRLRQRALEELNELMRLENITAAIVQVNGIIVGDEGRQALVSRFRSILASLHDFINYEIHRDVRLYRGSRVSLRMTVRSNAEDVENFMRSFIPLEVISFLDLGIRVRCCSLERLISYQLDY</sequence>
<organism evidence="1 2">
    <name type="scientific">Pocillopora meandrina</name>
    <dbReference type="NCBI Taxonomy" id="46732"/>
    <lineage>
        <taxon>Eukaryota</taxon>
        <taxon>Metazoa</taxon>
        <taxon>Cnidaria</taxon>
        <taxon>Anthozoa</taxon>
        <taxon>Hexacorallia</taxon>
        <taxon>Scleractinia</taxon>
        <taxon>Astrocoeniina</taxon>
        <taxon>Pocilloporidae</taxon>
        <taxon>Pocillopora</taxon>
    </lineage>
</organism>
<evidence type="ECO:0000313" key="2">
    <source>
        <dbReference type="Proteomes" id="UP001159428"/>
    </source>
</evidence>
<dbReference type="Proteomes" id="UP001159428">
    <property type="component" value="Unassembled WGS sequence"/>
</dbReference>
<keyword evidence="2" id="KW-1185">Reference proteome</keyword>
<evidence type="ECO:0000313" key="1">
    <source>
        <dbReference type="EMBL" id="CAH3115808.1"/>
    </source>
</evidence>
<evidence type="ECO:0008006" key="3">
    <source>
        <dbReference type="Google" id="ProtNLM"/>
    </source>
</evidence>